<reference evidence="4" key="1">
    <citation type="submission" date="2013-03" db="EMBL/GenBank/DDBJ databases">
        <title>The Genome Sequence of Anopheles christyi ACHKN1017.</title>
        <authorList>
            <consortium name="The Broad Institute Genomics Platform"/>
            <person name="Neafsey D.E."/>
            <person name="Besansky N."/>
            <person name="Walker B."/>
            <person name="Young S.K."/>
            <person name="Zeng Q."/>
            <person name="Gargeya S."/>
            <person name="Fitzgerald M."/>
            <person name="Haas B."/>
            <person name="Abouelleil A."/>
            <person name="Allen A.W."/>
            <person name="Alvarado L."/>
            <person name="Arachchi H.M."/>
            <person name="Berlin A.M."/>
            <person name="Chapman S.B."/>
            <person name="Gainer-Dewar J."/>
            <person name="Goldberg J."/>
            <person name="Griggs A."/>
            <person name="Gujja S."/>
            <person name="Hansen M."/>
            <person name="Howarth C."/>
            <person name="Imamovic A."/>
            <person name="Ireland A."/>
            <person name="Larimer J."/>
            <person name="McCowan C."/>
            <person name="Murphy C."/>
            <person name="Pearson M."/>
            <person name="Poon T.W."/>
            <person name="Priest M."/>
            <person name="Roberts A."/>
            <person name="Saif S."/>
            <person name="Shea T."/>
            <person name="Sisk P."/>
            <person name="Sykes S."/>
            <person name="Wortman J."/>
            <person name="Nusbaum C."/>
            <person name="Birren B."/>
        </authorList>
    </citation>
    <scope>NUCLEOTIDE SEQUENCE [LARGE SCALE GENOMIC DNA]</scope>
    <source>
        <strain evidence="4">ACHKN1017</strain>
    </source>
</reference>
<sequence>MKCLILLLVVCVTVCCAQRIVENKDVLACHRHLECMPNEVYNCCGVCFELTCDNQSRNRSCDARCYKGCYCADGYTRRWAGGGCVRDAACSDRG</sequence>
<organism evidence="3 4">
    <name type="scientific">Anopheles christyi</name>
    <dbReference type="NCBI Taxonomy" id="43041"/>
    <lineage>
        <taxon>Eukaryota</taxon>
        <taxon>Metazoa</taxon>
        <taxon>Ecdysozoa</taxon>
        <taxon>Arthropoda</taxon>
        <taxon>Hexapoda</taxon>
        <taxon>Insecta</taxon>
        <taxon>Pterygota</taxon>
        <taxon>Neoptera</taxon>
        <taxon>Endopterygota</taxon>
        <taxon>Diptera</taxon>
        <taxon>Nematocera</taxon>
        <taxon>Culicoidea</taxon>
        <taxon>Culicidae</taxon>
        <taxon>Anophelinae</taxon>
        <taxon>Anopheles</taxon>
    </lineage>
</organism>
<dbReference type="EnsemblMetazoa" id="ACHR007479-RA">
    <property type="protein sequence ID" value="ACHR007479-PA"/>
    <property type="gene ID" value="ACHR007479"/>
</dbReference>
<feature type="chain" id="PRO_5008125343" evidence="1">
    <location>
        <begin position="18"/>
        <end position="94"/>
    </location>
</feature>
<name>A0A182K9P2_9DIPT</name>
<dbReference type="SUPFAM" id="SSF57567">
    <property type="entry name" value="Serine protease inhibitors"/>
    <property type="match status" value="1"/>
</dbReference>
<evidence type="ECO:0000256" key="1">
    <source>
        <dbReference type="SAM" id="SignalP"/>
    </source>
</evidence>
<dbReference type="InterPro" id="IPR036084">
    <property type="entry name" value="Ser_inhib-like_sf"/>
</dbReference>
<feature type="domain" description="TIL" evidence="2">
    <location>
        <begin position="35"/>
        <end position="90"/>
    </location>
</feature>
<protein>
    <submittedName>
        <fullName evidence="3">TIL domain-containing protein</fullName>
    </submittedName>
</protein>
<dbReference type="CDD" id="cd19941">
    <property type="entry name" value="TIL"/>
    <property type="match status" value="1"/>
</dbReference>
<feature type="signal peptide" evidence="1">
    <location>
        <begin position="1"/>
        <end position="17"/>
    </location>
</feature>
<dbReference type="Pfam" id="PF01826">
    <property type="entry name" value="TIL"/>
    <property type="match status" value="1"/>
</dbReference>
<dbReference type="Gene3D" id="2.10.25.10">
    <property type="entry name" value="Laminin"/>
    <property type="match status" value="1"/>
</dbReference>
<proteinExistence type="predicted"/>
<evidence type="ECO:0000313" key="3">
    <source>
        <dbReference type="EnsemblMetazoa" id="ACHR007479-PA"/>
    </source>
</evidence>
<evidence type="ECO:0000259" key="2">
    <source>
        <dbReference type="Pfam" id="PF01826"/>
    </source>
</evidence>
<dbReference type="AlphaFoldDB" id="A0A182K9P2"/>
<dbReference type="InterPro" id="IPR002919">
    <property type="entry name" value="TIL_dom"/>
</dbReference>
<dbReference type="VEuPathDB" id="VectorBase:ACHR007479"/>
<keyword evidence="1" id="KW-0732">Signal</keyword>
<evidence type="ECO:0000313" key="4">
    <source>
        <dbReference type="Proteomes" id="UP000075881"/>
    </source>
</evidence>
<reference evidence="3" key="2">
    <citation type="submission" date="2020-05" db="UniProtKB">
        <authorList>
            <consortium name="EnsemblMetazoa"/>
        </authorList>
    </citation>
    <scope>IDENTIFICATION</scope>
    <source>
        <strain evidence="3">ACHKN1017</strain>
    </source>
</reference>
<dbReference type="Proteomes" id="UP000075881">
    <property type="component" value="Unassembled WGS sequence"/>
</dbReference>
<accession>A0A182K9P2</accession>
<keyword evidence="4" id="KW-1185">Reference proteome</keyword>